<dbReference type="PANTHER" id="PTHR43065:SF10">
    <property type="entry name" value="PEROXIDE STRESS-ACTIVATED HISTIDINE KINASE MAK3"/>
    <property type="match status" value="1"/>
</dbReference>
<evidence type="ECO:0000256" key="7">
    <source>
        <dbReference type="ARBA" id="ARBA00022840"/>
    </source>
</evidence>
<keyword evidence="9" id="KW-0175">Coiled coil</keyword>
<proteinExistence type="predicted"/>
<dbReference type="Pfam" id="PF00512">
    <property type="entry name" value="HisKA"/>
    <property type="match status" value="1"/>
</dbReference>
<dbReference type="InterPro" id="IPR004358">
    <property type="entry name" value="Sig_transdc_His_kin-like_C"/>
</dbReference>
<keyword evidence="7 12" id="KW-0067">ATP-binding</keyword>
<keyword evidence="10" id="KW-0472">Membrane</keyword>
<evidence type="ECO:0000259" key="11">
    <source>
        <dbReference type="PROSITE" id="PS50109"/>
    </source>
</evidence>
<accession>A0ABT4APD2</accession>
<dbReference type="GO" id="GO:0005524">
    <property type="term" value="F:ATP binding"/>
    <property type="evidence" value="ECO:0007669"/>
    <property type="project" value="UniProtKB-KW"/>
</dbReference>
<evidence type="ECO:0000256" key="5">
    <source>
        <dbReference type="ARBA" id="ARBA00022741"/>
    </source>
</evidence>
<dbReference type="RefSeq" id="WP_267542075.1">
    <property type="nucleotide sequence ID" value="NZ_JAPNKA010000001.1"/>
</dbReference>
<evidence type="ECO:0000256" key="6">
    <source>
        <dbReference type="ARBA" id="ARBA00022777"/>
    </source>
</evidence>
<keyword evidence="13" id="KW-1185">Reference proteome</keyword>
<dbReference type="InterPro" id="IPR036890">
    <property type="entry name" value="HATPase_C_sf"/>
</dbReference>
<evidence type="ECO:0000256" key="10">
    <source>
        <dbReference type="SAM" id="Phobius"/>
    </source>
</evidence>
<evidence type="ECO:0000256" key="3">
    <source>
        <dbReference type="ARBA" id="ARBA00022553"/>
    </source>
</evidence>
<evidence type="ECO:0000256" key="1">
    <source>
        <dbReference type="ARBA" id="ARBA00000085"/>
    </source>
</evidence>
<keyword evidence="8" id="KW-0902">Two-component regulatory system</keyword>
<dbReference type="Gene3D" id="3.30.565.10">
    <property type="entry name" value="Histidine kinase-like ATPase, C-terminal domain"/>
    <property type="match status" value="1"/>
</dbReference>
<feature type="transmembrane region" description="Helical" evidence="10">
    <location>
        <begin position="154"/>
        <end position="172"/>
    </location>
</feature>
<feature type="domain" description="Histidine kinase" evidence="11">
    <location>
        <begin position="222"/>
        <end position="441"/>
    </location>
</feature>
<comment type="caution">
    <text evidence="12">The sequence shown here is derived from an EMBL/GenBank/DDBJ whole genome shotgun (WGS) entry which is preliminary data.</text>
</comment>
<dbReference type="PANTHER" id="PTHR43065">
    <property type="entry name" value="SENSOR HISTIDINE KINASE"/>
    <property type="match status" value="1"/>
</dbReference>
<dbReference type="EMBL" id="JAPNKA010000001">
    <property type="protein sequence ID" value="MCY1083551.1"/>
    <property type="molecule type" value="Genomic_DNA"/>
</dbReference>
<dbReference type="SMART" id="SM00388">
    <property type="entry name" value="HisKA"/>
    <property type="match status" value="1"/>
</dbReference>
<dbReference type="Gene3D" id="1.10.287.130">
    <property type="match status" value="1"/>
</dbReference>
<evidence type="ECO:0000256" key="2">
    <source>
        <dbReference type="ARBA" id="ARBA00012438"/>
    </source>
</evidence>
<reference evidence="12 13" key="1">
    <citation type="submission" date="2022-11" db="EMBL/GenBank/DDBJ databases">
        <title>Minimal conservation of predation-associated metabolite biosynthetic gene clusters underscores biosynthetic potential of Myxococcota including descriptions for ten novel species: Archangium lansinium sp. nov., Myxococcus landrumus sp. nov., Nannocystis bai.</title>
        <authorList>
            <person name="Ahearne A."/>
            <person name="Stevens C."/>
            <person name="Phillips K."/>
        </authorList>
    </citation>
    <scope>NUCLEOTIDE SEQUENCE [LARGE SCALE GENOMIC DNA]</scope>
    <source>
        <strain evidence="12 13">MIWBW</strain>
    </source>
</reference>
<keyword evidence="3" id="KW-0597">Phosphoprotein</keyword>
<dbReference type="InterPro" id="IPR005467">
    <property type="entry name" value="His_kinase_dom"/>
</dbReference>
<dbReference type="Proteomes" id="UP001207654">
    <property type="component" value="Unassembled WGS sequence"/>
</dbReference>
<keyword evidence="4" id="KW-0808">Transferase</keyword>
<gene>
    <name evidence="12" type="ORF">OV287_54845</name>
</gene>
<protein>
    <recommendedName>
        <fullName evidence="2">histidine kinase</fullName>
        <ecNumber evidence="2">2.7.13.3</ecNumber>
    </recommendedName>
</protein>
<dbReference type="SMART" id="SM00387">
    <property type="entry name" value="HATPase_c"/>
    <property type="match status" value="1"/>
</dbReference>
<organism evidence="12 13">
    <name type="scientific">Archangium lansingense</name>
    <dbReference type="NCBI Taxonomy" id="2995310"/>
    <lineage>
        <taxon>Bacteria</taxon>
        <taxon>Pseudomonadati</taxon>
        <taxon>Myxococcota</taxon>
        <taxon>Myxococcia</taxon>
        <taxon>Myxococcales</taxon>
        <taxon>Cystobacterineae</taxon>
        <taxon>Archangiaceae</taxon>
        <taxon>Archangium</taxon>
    </lineage>
</organism>
<dbReference type="CDD" id="cd00082">
    <property type="entry name" value="HisKA"/>
    <property type="match status" value="1"/>
</dbReference>
<dbReference type="PROSITE" id="PS50109">
    <property type="entry name" value="HIS_KIN"/>
    <property type="match status" value="1"/>
</dbReference>
<dbReference type="SUPFAM" id="SSF55874">
    <property type="entry name" value="ATPase domain of HSP90 chaperone/DNA topoisomerase II/histidine kinase"/>
    <property type="match status" value="1"/>
</dbReference>
<keyword evidence="10" id="KW-0812">Transmembrane</keyword>
<feature type="transmembrane region" description="Helical" evidence="10">
    <location>
        <begin position="85"/>
        <end position="101"/>
    </location>
</feature>
<dbReference type="InterPro" id="IPR036097">
    <property type="entry name" value="HisK_dim/P_sf"/>
</dbReference>
<sequence length="451" mass="49726">MSQPPPPPEEGLSPRYFSEQEKRRQWRMTRVFCATLLALYVLDVLILKRPSLAPLLVRLAWVTEMSVYTWLLVRTPEHRLPLLRSLHGVLISTCFLGLVSVTGGSNSPYMAMVPSLPLLMALIQPQEPKLAILCGVTGALGMLVILPLTNGQALNTLAWVGTVGAATFFGVYGSEQYRKAQVAENEARVERARRESMEKLTKAERYRAQTEKLATVGRLAASVMHEINNPLSFVGSNLAFLRTEVLAQPLPEKERQEFQEAFDETRSGVERIKQIVLDLKGFSRMDDEEPSECALADVVTDAARLAAVRLKHVARLKVEIPAELPEVFATRRRLAQVLLNLLVNAGDALEEAKVQGGEVRVTGVAEEGRVTLLVEDNGPGFPPEVLPRLFESFFTTKGPEKGTGLGLSISRELVERFGGTLKAENRPEGGARLRLELPVHKSAPSGTHEQA</sequence>
<keyword evidence="6" id="KW-0418">Kinase</keyword>
<dbReference type="PRINTS" id="PR00344">
    <property type="entry name" value="BCTRLSENSOR"/>
</dbReference>
<dbReference type="InterPro" id="IPR003594">
    <property type="entry name" value="HATPase_dom"/>
</dbReference>
<evidence type="ECO:0000256" key="9">
    <source>
        <dbReference type="SAM" id="Coils"/>
    </source>
</evidence>
<feature type="transmembrane region" description="Helical" evidence="10">
    <location>
        <begin position="28"/>
        <end position="47"/>
    </location>
</feature>
<dbReference type="Pfam" id="PF02518">
    <property type="entry name" value="HATPase_c"/>
    <property type="match status" value="1"/>
</dbReference>
<name>A0ABT4APD2_9BACT</name>
<dbReference type="SUPFAM" id="SSF47384">
    <property type="entry name" value="Homodimeric domain of signal transducing histidine kinase"/>
    <property type="match status" value="1"/>
</dbReference>
<feature type="transmembrane region" description="Helical" evidence="10">
    <location>
        <begin position="130"/>
        <end position="148"/>
    </location>
</feature>
<comment type="catalytic activity">
    <reaction evidence="1">
        <text>ATP + protein L-histidine = ADP + protein N-phospho-L-histidine.</text>
        <dbReference type="EC" id="2.7.13.3"/>
    </reaction>
</comment>
<keyword evidence="10" id="KW-1133">Transmembrane helix</keyword>
<evidence type="ECO:0000256" key="8">
    <source>
        <dbReference type="ARBA" id="ARBA00023012"/>
    </source>
</evidence>
<dbReference type="InterPro" id="IPR003661">
    <property type="entry name" value="HisK_dim/P_dom"/>
</dbReference>
<evidence type="ECO:0000256" key="4">
    <source>
        <dbReference type="ARBA" id="ARBA00022679"/>
    </source>
</evidence>
<evidence type="ECO:0000313" key="13">
    <source>
        <dbReference type="Proteomes" id="UP001207654"/>
    </source>
</evidence>
<feature type="transmembrane region" description="Helical" evidence="10">
    <location>
        <begin position="53"/>
        <end position="73"/>
    </location>
</feature>
<dbReference type="EC" id="2.7.13.3" evidence="2"/>
<feature type="coiled-coil region" evidence="9">
    <location>
        <begin position="180"/>
        <end position="209"/>
    </location>
</feature>
<keyword evidence="5" id="KW-0547">Nucleotide-binding</keyword>
<evidence type="ECO:0000313" key="12">
    <source>
        <dbReference type="EMBL" id="MCY1083551.1"/>
    </source>
</evidence>